<dbReference type="Pfam" id="PF08327">
    <property type="entry name" value="AHSA1"/>
    <property type="match status" value="1"/>
</dbReference>
<dbReference type="EMBL" id="JBHSMT010000028">
    <property type="protein sequence ID" value="MFC5475698.1"/>
    <property type="molecule type" value="Genomic_DNA"/>
</dbReference>
<keyword evidence="4" id="KW-1185">Reference proteome</keyword>
<comment type="caution">
    <text evidence="3">The sequence shown here is derived from an EMBL/GenBank/DDBJ whole genome shotgun (WGS) entry which is preliminary data.</text>
</comment>
<reference evidence="4" key="1">
    <citation type="journal article" date="2019" name="Int. J. Syst. Evol. Microbiol.">
        <title>The Global Catalogue of Microorganisms (GCM) 10K type strain sequencing project: providing services to taxonomists for standard genome sequencing and annotation.</title>
        <authorList>
            <consortium name="The Broad Institute Genomics Platform"/>
            <consortium name="The Broad Institute Genome Sequencing Center for Infectious Disease"/>
            <person name="Wu L."/>
            <person name="Ma J."/>
        </authorList>
    </citation>
    <scope>NUCLEOTIDE SEQUENCE [LARGE SCALE GENOMIC DNA]</scope>
    <source>
        <strain evidence="4">JCM 17066</strain>
    </source>
</reference>
<protein>
    <submittedName>
        <fullName evidence="3">SRPBCC domain-containing protein</fullName>
    </submittedName>
</protein>
<gene>
    <name evidence="3" type="ORF">ACFPM8_17180</name>
</gene>
<dbReference type="Proteomes" id="UP001596045">
    <property type="component" value="Unassembled WGS sequence"/>
</dbReference>
<feature type="domain" description="Activator of Hsp90 ATPase homologue 1/2-like C-terminal" evidence="2">
    <location>
        <begin position="14"/>
        <end position="121"/>
    </location>
</feature>
<dbReference type="InterPro" id="IPR013538">
    <property type="entry name" value="ASHA1/2-like_C"/>
</dbReference>
<dbReference type="SUPFAM" id="SSF55961">
    <property type="entry name" value="Bet v1-like"/>
    <property type="match status" value="1"/>
</dbReference>
<name>A0ABW0MCS7_9BURK</name>
<evidence type="ECO:0000259" key="2">
    <source>
        <dbReference type="Pfam" id="PF08327"/>
    </source>
</evidence>
<organism evidence="3 4">
    <name type="scientific">Paraherbaspirillum soli</name>
    <dbReference type="NCBI Taxonomy" id="631222"/>
    <lineage>
        <taxon>Bacteria</taxon>
        <taxon>Pseudomonadati</taxon>
        <taxon>Pseudomonadota</taxon>
        <taxon>Betaproteobacteria</taxon>
        <taxon>Burkholderiales</taxon>
        <taxon>Oxalobacteraceae</taxon>
        <taxon>Paraherbaspirillum</taxon>
    </lineage>
</organism>
<evidence type="ECO:0000313" key="4">
    <source>
        <dbReference type="Proteomes" id="UP001596045"/>
    </source>
</evidence>
<evidence type="ECO:0000256" key="1">
    <source>
        <dbReference type="ARBA" id="ARBA00006817"/>
    </source>
</evidence>
<comment type="similarity">
    <text evidence="1">Belongs to the AHA1 family.</text>
</comment>
<accession>A0ABW0MCS7</accession>
<dbReference type="RefSeq" id="WP_378999229.1">
    <property type="nucleotide sequence ID" value="NZ_JBHSMT010000028.1"/>
</dbReference>
<sequence length="136" mass="15046">MPKNIILAASFAATAPEKLYDMYLDPVAHAAFTGAPVTIAAHPGAAFSAFDGELSGTMLHVEPKRLIVQTWRSAHWAGEAIDSVLVLTFWPQGDGARIELMHINVPDDDFAGVSRGWEQYYWTPWRAYLDHDPPLP</sequence>
<dbReference type="Gene3D" id="3.30.530.20">
    <property type="match status" value="1"/>
</dbReference>
<proteinExistence type="inferred from homology"/>
<evidence type="ECO:0000313" key="3">
    <source>
        <dbReference type="EMBL" id="MFC5475698.1"/>
    </source>
</evidence>
<dbReference type="InterPro" id="IPR023393">
    <property type="entry name" value="START-like_dom_sf"/>
</dbReference>